<feature type="compositionally biased region" description="Basic residues" evidence="1">
    <location>
        <begin position="46"/>
        <end position="62"/>
    </location>
</feature>
<organism evidence="3 4">
    <name type="scientific">Aplysia californica</name>
    <name type="common">California sea hare</name>
    <dbReference type="NCBI Taxonomy" id="6500"/>
    <lineage>
        <taxon>Eukaryota</taxon>
        <taxon>Metazoa</taxon>
        <taxon>Spiralia</taxon>
        <taxon>Lophotrochozoa</taxon>
        <taxon>Mollusca</taxon>
        <taxon>Gastropoda</taxon>
        <taxon>Heterobranchia</taxon>
        <taxon>Euthyneura</taxon>
        <taxon>Tectipleura</taxon>
        <taxon>Aplysiida</taxon>
        <taxon>Aplysioidea</taxon>
        <taxon>Aplysiidae</taxon>
        <taxon>Aplysia</taxon>
    </lineage>
</organism>
<accession>A0ABM1ADI6</accession>
<feature type="region of interest" description="Disordered" evidence="1">
    <location>
        <begin position="106"/>
        <end position="139"/>
    </location>
</feature>
<feature type="transmembrane region" description="Helical" evidence="2">
    <location>
        <begin position="6"/>
        <end position="30"/>
    </location>
</feature>
<evidence type="ECO:0000256" key="2">
    <source>
        <dbReference type="SAM" id="Phobius"/>
    </source>
</evidence>
<keyword evidence="2" id="KW-0812">Transmembrane</keyword>
<dbReference type="Proteomes" id="UP000694888">
    <property type="component" value="Unplaced"/>
</dbReference>
<dbReference type="RefSeq" id="XP_012945617.1">
    <property type="nucleotide sequence ID" value="XM_013090163.1"/>
</dbReference>
<keyword evidence="3" id="KW-1185">Reference proteome</keyword>
<evidence type="ECO:0000256" key="1">
    <source>
        <dbReference type="SAM" id="MobiDB-lite"/>
    </source>
</evidence>
<evidence type="ECO:0000313" key="4">
    <source>
        <dbReference type="RefSeq" id="XP_012945617.1"/>
    </source>
</evidence>
<reference evidence="4" key="1">
    <citation type="submission" date="2025-08" db="UniProtKB">
        <authorList>
            <consortium name="RefSeq"/>
        </authorList>
    </citation>
    <scope>IDENTIFICATION</scope>
</reference>
<gene>
    <name evidence="4" type="primary">LOC106013712</name>
</gene>
<keyword evidence="2" id="KW-0472">Membrane</keyword>
<sequence length="139" mass="15358">MPPLTAAHYVLLVFSAILFSAFLLGFVFLLHREKQKKNWEREKKFRNMLQRRRKGISGRPRRSGSSPSLQNEGVALDSYSYSYGASPRVASPATGSAILSADGFLGVDDNPSPSHNHNPFAPAPHTGQQQTTSITTMER</sequence>
<keyword evidence="2" id="KW-1133">Transmembrane helix</keyword>
<proteinExistence type="predicted"/>
<name>A0ABM1ADI6_APLCA</name>
<feature type="region of interest" description="Disordered" evidence="1">
    <location>
        <begin position="40"/>
        <end position="72"/>
    </location>
</feature>
<feature type="compositionally biased region" description="Polar residues" evidence="1">
    <location>
        <begin position="126"/>
        <end position="139"/>
    </location>
</feature>
<protein>
    <submittedName>
        <fullName evidence="4">Uncharacterized protein LOC106013712</fullName>
    </submittedName>
</protein>
<evidence type="ECO:0000313" key="3">
    <source>
        <dbReference type="Proteomes" id="UP000694888"/>
    </source>
</evidence>
<dbReference type="GeneID" id="106013712"/>